<organism evidence="1">
    <name type="scientific">Arundo donax</name>
    <name type="common">Giant reed</name>
    <name type="synonym">Donax arundinaceus</name>
    <dbReference type="NCBI Taxonomy" id="35708"/>
    <lineage>
        <taxon>Eukaryota</taxon>
        <taxon>Viridiplantae</taxon>
        <taxon>Streptophyta</taxon>
        <taxon>Embryophyta</taxon>
        <taxon>Tracheophyta</taxon>
        <taxon>Spermatophyta</taxon>
        <taxon>Magnoliopsida</taxon>
        <taxon>Liliopsida</taxon>
        <taxon>Poales</taxon>
        <taxon>Poaceae</taxon>
        <taxon>PACMAD clade</taxon>
        <taxon>Arundinoideae</taxon>
        <taxon>Arundineae</taxon>
        <taxon>Arundo</taxon>
    </lineage>
</organism>
<protein>
    <submittedName>
        <fullName evidence="1">Uncharacterized protein</fullName>
    </submittedName>
</protein>
<evidence type="ECO:0000313" key="1">
    <source>
        <dbReference type="EMBL" id="JAD81057.1"/>
    </source>
</evidence>
<name>A0A0A9DBE2_ARUDO</name>
<sequence>MDSIIRNRLTEQRIQEHKQCCRTSKRIDLYQIFNQE</sequence>
<proteinExistence type="predicted"/>
<reference evidence="1" key="2">
    <citation type="journal article" date="2015" name="Data Brief">
        <title>Shoot transcriptome of the giant reed, Arundo donax.</title>
        <authorList>
            <person name="Barrero R.A."/>
            <person name="Guerrero F.D."/>
            <person name="Moolhuijzen P."/>
            <person name="Goolsby J.A."/>
            <person name="Tidwell J."/>
            <person name="Bellgard S.E."/>
            <person name="Bellgard M.I."/>
        </authorList>
    </citation>
    <scope>NUCLEOTIDE SEQUENCE</scope>
    <source>
        <tissue evidence="1">Shoot tissue taken approximately 20 cm above the soil surface</tissue>
    </source>
</reference>
<dbReference type="EMBL" id="GBRH01216838">
    <property type="protein sequence ID" value="JAD81057.1"/>
    <property type="molecule type" value="Transcribed_RNA"/>
</dbReference>
<dbReference type="AlphaFoldDB" id="A0A0A9DBE2"/>
<accession>A0A0A9DBE2</accession>
<reference evidence="1" key="1">
    <citation type="submission" date="2014-09" db="EMBL/GenBank/DDBJ databases">
        <authorList>
            <person name="Magalhaes I.L.F."/>
            <person name="Oliveira U."/>
            <person name="Santos F.R."/>
            <person name="Vidigal T.H.D.A."/>
            <person name="Brescovit A.D."/>
            <person name="Santos A.J."/>
        </authorList>
    </citation>
    <scope>NUCLEOTIDE SEQUENCE</scope>
    <source>
        <tissue evidence="1">Shoot tissue taken approximately 20 cm above the soil surface</tissue>
    </source>
</reference>